<dbReference type="InterPro" id="IPR036691">
    <property type="entry name" value="Endo/exonu/phosph_ase_sf"/>
</dbReference>
<evidence type="ECO:0000313" key="3">
    <source>
        <dbReference type="EMBL" id="WOB45045.1"/>
    </source>
</evidence>
<evidence type="ECO:0000256" key="1">
    <source>
        <dbReference type="SAM" id="SignalP"/>
    </source>
</evidence>
<dbReference type="KEGG" id="tog:HNI00_19255"/>
<gene>
    <name evidence="3" type="ORF">HNI00_19255</name>
</gene>
<feature type="chain" id="PRO_5041718769" evidence="1">
    <location>
        <begin position="20"/>
        <end position="400"/>
    </location>
</feature>
<dbReference type="InterPro" id="IPR005135">
    <property type="entry name" value="Endo/exonuclease/phosphatase"/>
</dbReference>
<sequence>MLGIAACLSLGVLQSSAGAAPIRFASFNAYLNREAEGQLLADLATPDNPQVQAVAEIIQRVNPDVLLLLEFDYDPTGEAVRRFQENYLAVGHNGAAPIRFPYVYLAPSNTGIPSGFDLDNDGQVSTTPGTRAYGGDAFGFGLFPGQYGMVLLSKYPIVQEQVRTFQMFLWKDMPGALLPSDPATPNAGDWYSPEELAVFRLSSKNHWDVPILIGDSQSDPGGNRTIHVLASHPTPPVFDGPEDRNGRRNHDELRLWADYITPGRADYLYDDRRQRGGLSDTASFVIMGDLNADPIDGDGMPGAIAQLLDHPRVNADLAPSSAGGQAIAAASTAIGPTRFHTASFGRQSLRLDYVLPSTDLRVVGAGVFWPAPGDPLFRLVGDGDPIISSDHRLVWVDVEI</sequence>
<accession>A0AA96Y6L6</accession>
<dbReference type="SUPFAM" id="SSF56219">
    <property type="entry name" value="DNase I-like"/>
    <property type="match status" value="1"/>
</dbReference>
<evidence type="ECO:0000259" key="2">
    <source>
        <dbReference type="Pfam" id="PF03372"/>
    </source>
</evidence>
<keyword evidence="3" id="KW-0378">Hydrolase</keyword>
<keyword evidence="3" id="KW-0255">Endonuclease</keyword>
<dbReference type="RefSeq" id="WP_316788572.1">
    <property type="nucleotide sequence ID" value="NZ_CP053540.1"/>
</dbReference>
<proteinExistence type="predicted"/>
<dbReference type="Pfam" id="PF03372">
    <property type="entry name" value="Exo_endo_phos"/>
    <property type="match status" value="1"/>
</dbReference>
<protein>
    <submittedName>
        <fullName evidence="3">Endonuclease/exonuclease/phosphatase family protein</fullName>
    </submittedName>
</protein>
<reference evidence="3" key="1">
    <citation type="submission" date="2020-05" db="EMBL/GenBank/DDBJ databases">
        <authorList>
            <person name="Zhu T."/>
            <person name="Keshari N."/>
            <person name="Lu X."/>
        </authorList>
    </citation>
    <scope>NUCLEOTIDE SEQUENCE</scope>
    <source>
        <strain evidence="3">NK1-22</strain>
    </source>
</reference>
<feature type="signal peptide" evidence="1">
    <location>
        <begin position="1"/>
        <end position="19"/>
    </location>
</feature>
<keyword evidence="3" id="KW-0540">Nuclease</keyword>
<dbReference type="GO" id="GO:0004519">
    <property type="term" value="F:endonuclease activity"/>
    <property type="evidence" value="ECO:0007669"/>
    <property type="project" value="UniProtKB-KW"/>
</dbReference>
<name>A0AA96Y6L6_9CYAN</name>
<dbReference type="AlphaFoldDB" id="A0AA96Y6L6"/>
<dbReference type="Gene3D" id="3.60.10.10">
    <property type="entry name" value="Endonuclease/exonuclease/phosphatase"/>
    <property type="match status" value="1"/>
</dbReference>
<dbReference type="EMBL" id="CP053540">
    <property type="protein sequence ID" value="WOB45045.1"/>
    <property type="molecule type" value="Genomic_DNA"/>
</dbReference>
<keyword evidence="1" id="KW-0732">Signal</keyword>
<organism evidence="3">
    <name type="scientific">Thermoleptolyngbya oregonensis NK1-22</name>
    <dbReference type="NCBI Taxonomy" id="2547457"/>
    <lineage>
        <taxon>Bacteria</taxon>
        <taxon>Bacillati</taxon>
        <taxon>Cyanobacteriota</taxon>
        <taxon>Cyanophyceae</taxon>
        <taxon>Oculatellales</taxon>
        <taxon>Oculatellaceae</taxon>
        <taxon>Thermoleptolyngbya</taxon>
    </lineage>
</organism>
<feature type="domain" description="Endonuclease/exonuclease/phosphatase" evidence="2">
    <location>
        <begin position="26"/>
        <end position="391"/>
    </location>
</feature>